<evidence type="ECO:0000313" key="7">
    <source>
        <dbReference type="EMBL" id="KAK9017832.1"/>
    </source>
</evidence>
<organism evidence="7 8">
    <name type="scientific">Hibiscus sabdariffa</name>
    <name type="common">roselle</name>
    <dbReference type="NCBI Taxonomy" id="183260"/>
    <lineage>
        <taxon>Eukaryota</taxon>
        <taxon>Viridiplantae</taxon>
        <taxon>Streptophyta</taxon>
        <taxon>Embryophyta</taxon>
        <taxon>Tracheophyta</taxon>
        <taxon>Spermatophyta</taxon>
        <taxon>Magnoliopsida</taxon>
        <taxon>eudicotyledons</taxon>
        <taxon>Gunneridae</taxon>
        <taxon>Pentapetalae</taxon>
        <taxon>rosids</taxon>
        <taxon>malvids</taxon>
        <taxon>Malvales</taxon>
        <taxon>Malvaceae</taxon>
        <taxon>Malvoideae</taxon>
        <taxon>Hibiscus</taxon>
    </lineage>
</organism>
<comment type="pathway">
    <text evidence="2">Protein modification; protein glycosylation.</text>
</comment>
<dbReference type="Gene3D" id="1.20.120.1630">
    <property type="match status" value="1"/>
</dbReference>
<evidence type="ECO:0000256" key="3">
    <source>
        <dbReference type="ARBA" id="ARBA00022692"/>
    </source>
</evidence>
<dbReference type="InterPro" id="IPR039698">
    <property type="entry name" value="Dfg10/SRD5A3"/>
</dbReference>
<dbReference type="PANTHER" id="PTHR14624:SF0">
    <property type="entry name" value="POLYPRENOL REDUCTASE"/>
    <property type="match status" value="1"/>
</dbReference>
<proteinExistence type="predicted"/>
<evidence type="ECO:0000256" key="2">
    <source>
        <dbReference type="ARBA" id="ARBA00004922"/>
    </source>
</evidence>
<dbReference type="InterPro" id="IPR001104">
    <property type="entry name" value="3-oxo-5_a-steroid_4-DH_C"/>
</dbReference>
<evidence type="ECO:0000313" key="8">
    <source>
        <dbReference type="Proteomes" id="UP001396334"/>
    </source>
</evidence>
<dbReference type="EMBL" id="JBBPBN010000019">
    <property type="protein sequence ID" value="KAK9017832.1"/>
    <property type="molecule type" value="Genomic_DNA"/>
</dbReference>
<keyword evidence="4" id="KW-1133">Transmembrane helix</keyword>
<comment type="caution">
    <text evidence="7">The sequence shown here is derived from an EMBL/GenBank/DDBJ whole genome shotgun (WGS) entry which is preliminary data.</text>
</comment>
<evidence type="ECO:0000259" key="6">
    <source>
        <dbReference type="Pfam" id="PF02544"/>
    </source>
</evidence>
<name>A0ABR2RXW7_9ROSI</name>
<feature type="domain" description="3-oxo-5-alpha-steroid 4-dehydrogenase C-terminal" evidence="6">
    <location>
        <begin position="62"/>
        <end position="174"/>
    </location>
</feature>
<sequence length="174" mass="19549">MGSYYIAAPLSLCSTWAPEAFRFTLNLILLFTGEEGTKPMPVTIGVDEWESGNGVMKLGWYQWVGSAIFLWGWIHQLRCHANLGRVRAQDGKADDYVIPRGDWFEIVSSPHYLAEIVIYLGLVVASGGGDLTIWLPLGTVVANLLFAAAETHKWYIAKFEDYPSNRYVIIPFIF</sequence>
<evidence type="ECO:0000256" key="4">
    <source>
        <dbReference type="ARBA" id="ARBA00022989"/>
    </source>
</evidence>
<dbReference type="PROSITE" id="PS50244">
    <property type="entry name" value="S5A_REDUCTASE"/>
    <property type="match status" value="1"/>
</dbReference>
<keyword evidence="5" id="KW-0472">Membrane</keyword>
<comment type="subcellular location">
    <subcellularLocation>
        <location evidence="1">Endomembrane system</location>
        <topology evidence="1">Multi-pass membrane protein</topology>
    </subcellularLocation>
</comment>
<dbReference type="PANTHER" id="PTHR14624">
    <property type="entry name" value="DFG10 PROTEIN"/>
    <property type="match status" value="1"/>
</dbReference>
<dbReference type="Pfam" id="PF02544">
    <property type="entry name" value="Steroid_dh"/>
    <property type="match status" value="1"/>
</dbReference>
<accession>A0ABR2RXW7</accession>
<protein>
    <recommendedName>
        <fullName evidence="6">3-oxo-5-alpha-steroid 4-dehydrogenase C-terminal domain-containing protein</fullName>
    </recommendedName>
</protein>
<evidence type="ECO:0000256" key="1">
    <source>
        <dbReference type="ARBA" id="ARBA00004127"/>
    </source>
</evidence>
<keyword evidence="8" id="KW-1185">Reference proteome</keyword>
<keyword evidence="3" id="KW-0812">Transmembrane</keyword>
<reference evidence="7 8" key="1">
    <citation type="journal article" date="2024" name="G3 (Bethesda)">
        <title>Genome assembly of Hibiscus sabdariffa L. provides insights into metabolisms of medicinal natural products.</title>
        <authorList>
            <person name="Kim T."/>
        </authorList>
    </citation>
    <scope>NUCLEOTIDE SEQUENCE [LARGE SCALE GENOMIC DNA]</scope>
    <source>
        <strain evidence="7">TK-2024</strain>
        <tissue evidence="7">Old leaves</tissue>
    </source>
</reference>
<evidence type="ECO:0000256" key="5">
    <source>
        <dbReference type="ARBA" id="ARBA00023136"/>
    </source>
</evidence>
<gene>
    <name evidence="7" type="ORF">V6N11_000833</name>
</gene>
<dbReference type="Proteomes" id="UP001396334">
    <property type="component" value="Unassembled WGS sequence"/>
</dbReference>